<dbReference type="GO" id="GO:0005965">
    <property type="term" value="C:protein farnesyltransferase complex"/>
    <property type="evidence" value="ECO:0007669"/>
    <property type="project" value="TreeGrafter"/>
</dbReference>
<evidence type="ECO:0000256" key="9">
    <source>
        <dbReference type="ARBA" id="ARBA00040965"/>
    </source>
</evidence>
<dbReference type="InterPro" id="IPR002088">
    <property type="entry name" value="Prenyl_trans_a"/>
</dbReference>
<keyword evidence="15" id="KW-1185">Reference proteome</keyword>
<dbReference type="VEuPathDB" id="FungiDB:L203_02434"/>
<proteinExistence type="inferred from homology"/>
<reference evidence="14" key="2">
    <citation type="journal article" date="2022" name="Elife">
        <title>Obligate sexual reproduction of a homothallic fungus closely related to the Cryptococcus pathogenic species complex.</title>
        <authorList>
            <person name="Passer A.R."/>
            <person name="Clancey S.A."/>
            <person name="Shea T."/>
            <person name="David-Palma M."/>
            <person name="Averette A.F."/>
            <person name="Boekhout T."/>
            <person name="Porcel B.M."/>
            <person name="Nowrousian M."/>
            <person name="Cuomo C.A."/>
            <person name="Sun S."/>
            <person name="Heitman J."/>
            <person name="Coelho M.A."/>
        </authorList>
    </citation>
    <scope>NUCLEOTIDE SEQUENCE</scope>
    <source>
        <strain evidence="14">CBS 7841</strain>
    </source>
</reference>
<dbReference type="EC" id="2.5.1.59" evidence="3"/>
<evidence type="ECO:0000313" key="15">
    <source>
        <dbReference type="Proteomes" id="UP000094043"/>
    </source>
</evidence>
<evidence type="ECO:0000256" key="1">
    <source>
        <dbReference type="ARBA" id="ARBA00001946"/>
    </source>
</evidence>
<dbReference type="SUPFAM" id="SSF48439">
    <property type="entry name" value="Protein prenylyltransferase"/>
    <property type="match status" value="1"/>
</dbReference>
<accession>A0A1E3IKA1</accession>
<dbReference type="EC" id="2.5.1.58" evidence="4"/>
<keyword evidence="7" id="KW-0677">Repeat</keyword>
<evidence type="ECO:0000256" key="10">
    <source>
        <dbReference type="ARBA" id="ARBA00041392"/>
    </source>
</evidence>
<dbReference type="PROSITE" id="PS51147">
    <property type="entry name" value="PFTA"/>
    <property type="match status" value="5"/>
</dbReference>
<dbReference type="GO" id="GO:0004662">
    <property type="term" value="F:CAAX-protein geranylgeranyltransferase activity"/>
    <property type="evidence" value="ECO:0007669"/>
    <property type="project" value="UniProtKB-EC"/>
</dbReference>
<dbReference type="Proteomes" id="UP000094043">
    <property type="component" value="Chromosome 1"/>
</dbReference>
<evidence type="ECO:0000256" key="2">
    <source>
        <dbReference type="ARBA" id="ARBA00006734"/>
    </source>
</evidence>
<evidence type="ECO:0000256" key="6">
    <source>
        <dbReference type="ARBA" id="ARBA00022679"/>
    </source>
</evidence>
<dbReference type="Gene3D" id="1.25.40.120">
    <property type="entry name" value="Protein prenylyltransferase"/>
    <property type="match status" value="1"/>
</dbReference>
<evidence type="ECO:0000256" key="8">
    <source>
        <dbReference type="ARBA" id="ARBA00022842"/>
    </source>
</evidence>
<dbReference type="EMBL" id="CP143784">
    <property type="protein sequence ID" value="WVN85944.1"/>
    <property type="molecule type" value="Genomic_DNA"/>
</dbReference>
<sequence length="339" mass="39634">MTDIPPSNYIPFAQRSTWVDVQPIPQNDGPNPVVPIMYSEEYKDAMNYFRAISASGEKSERALELTETIIRLNPAHYTVWQYRFAILLALGKSLEEELQLMNEFAVQNLKSYQVWHHRLLVLSHLSPKDPTFEIEYIHESLLPDPKNYHTWAYLHWLYSHFHTLGRISDQQWKEELAWCTEMLRVDGRNNSVWGWRWYLKVSRPTADTSEKALKDELDYALKAIHYIPHNVSAWNYLRGLLRHFALPLSPLLPSILPYTAEPEKSNLTTPDSYSFPLPSKPLPEDTPLPIPLALEYLGDVLIEQGENDAAGQVFKDLGRRHDRMRAGYWEFRRRECVEK</sequence>
<evidence type="ECO:0000256" key="12">
    <source>
        <dbReference type="ARBA" id="ARBA00043086"/>
    </source>
</evidence>
<dbReference type="GO" id="GO:0005953">
    <property type="term" value="C:CAAX-protein geranylgeranyltransferase complex"/>
    <property type="evidence" value="ECO:0007669"/>
    <property type="project" value="TreeGrafter"/>
</dbReference>
<reference evidence="14" key="3">
    <citation type="submission" date="2024-01" db="EMBL/GenBank/DDBJ databases">
        <authorList>
            <person name="Coelho M.A."/>
            <person name="David-Palma M."/>
            <person name="Shea T."/>
            <person name="Sun S."/>
            <person name="Cuomo C.A."/>
            <person name="Heitman J."/>
        </authorList>
    </citation>
    <scope>NUCLEOTIDE SEQUENCE</scope>
    <source>
        <strain evidence="14">CBS 7841</strain>
    </source>
</reference>
<evidence type="ECO:0000256" key="13">
    <source>
        <dbReference type="ARBA" id="ARBA00043219"/>
    </source>
</evidence>
<dbReference type="PANTHER" id="PTHR11129">
    <property type="entry name" value="PROTEIN FARNESYLTRANSFERASE ALPHA SUBUNIT/RAB GERANYLGERANYL TRANSFERASE ALPHA SUBUNIT"/>
    <property type="match status" value="1"/>
</dbReference>
<dbReference type="RefSeq" id="XP_066066644.1">
    <property type="nucleotide sequence ID" value="XM_066210547.1"/>
</dbReference>
<dbReference type="OrthoDB" id="10255768at2759"/>
<gene>
    <name evidence="14" type="ORF">L203_101101</name>
</gene>
<dbReference type="KEGG" id="cdep:91085315"/>
<comment type="similarity">
    <text evidence="2">Belongs to the protein prenyltransferase subunit alpha family.</text>
</comment>
<evidence type="ECO:0000313" key="14">
    <source>
        <dbReference type="EMBL" id="WVN85944.1"/>
    </source>
</evidence>
<keyword evidence="6" id="KW-0808">Transferase</keyword>
<keyword evidence="8" id="KW-0460">Magnesium</keyword>
<organism evidence="14 15">
    <name type="scientific">Cryptococcus depauperatus CBS 7841</name>
    <dbReference type="NCBI Taxonomy" id="1295531"/>
    <lineage>
        <taxon>Eukaryota</taxon>
        <taxon>Fungi</taxon>
        <taxon>Dikarya</taxon>
        <taxon>Basidiomycota</taxon>
        <taxon>Agaricomycotina</taxon>
        <taxon>Tremellomycetes</taxon>
        <taxon>Tremellales</taxon>
        <taxon>Cryptococcaceae</taxon>
        <taxon>Cryptococcus</taxon>
    </lineage>
</organism>
<name>A0A1E3IKA1_9TREE</name>
<dbReference type="PANTHER" id="PTHR11129:SF1">
    <property type="entry name" value="PROTEIN FARNESYLTRANSFERASE_GERANYLGERANYLTRANSFERASE TYPE-1 SUBUNIT ALPHA"/>
    <property type="match status" value="1"/>
</dbReference>
<evidence type="ECO:0000256" key="3">
    <source>
        <dbReference type="ARBA" id="ARBA00012700"/>
    </source>
</evidence>
<protein>
    <recommendedName>
        <fullName evidence="9">Protein farnesyltransferase/geranylgeranyltransferase type-1 subunit alpha</fullName>
        <ecNumber evidence="4">2.5.1.58</ecNumber>
        <ecNumber evidence="3">2.5.1.59</ecNumber>
    </recommendedName>
    <alternativeName>
        <fullName evidence="12">CAAX farnesyltransferase subunit alpha</fullName>
    </alternativeName>
    <alternativeName>
        <fullName evidence="11">FTase-alpha</fullName>
    </alternativeName>
    <alternativeName>
        <fullName evidence="10">Ras proteins prenyltransferase subunit alpha</fullName>
    </alternativeName>
    <alternativeName>
        <fullName evidence="13">Type I protein geranyl-geranyltransferase subunit alpha</fullName>
    </alternativeName>
</protein>
<dbReference type="Pfam" id="PF01239">
    <property type="entry name" value="PPTA"/>
    <property type="match status" value="5"/>
</dbReference>
<evidence type="ECO:0000256" key="5">
    <source>
        <dbReference type="ARBA" id="ARBA00022602"/>
    </source>
</evidence>
<dbReference type="AlphaFoldDB" id="A0A1E3IKA1"/>
<evidence type="ECO:0000256" key="11">
    <source>
        <dbReference type="ARBA" id="ARBA00042436"/>
    </source>
</evidence>
<comment type="cofactor">
    <cofactor evidence="1">
        <name>Mg(2+)</name>
        <dbReference type="ChEBI" id="CHEBI:18420"/>
    </cofactor>
</comment>
<evidence type="ECO:0000256" key="4">
    <source>
        <dbReference type="ARBA" id="ARBA00012702"/>
    </source>
</evidence>
<dbReference type="GeneID" id="91085315"/>
<keyword evidence="5" id="KW-0637">Prenyltransferase</keyword>
<reference evidence="14" key="1">
    <citation type="submission" date="2016-06" db="EMBL/GenBank/DDBJ databases">
        <authorList>
            <person name="Cuomo C."/>
            <person name="Litvintseva A."/>
            <person name="Heitman J."/>
            <person name="Chen Y."/>
            <person name="Sun S."/>
            <person name="Springer D."/>
            <person name="Dromer F."/>
            <person name="Young S."/>
            <person name="Zeng Q."/>
            <person name="Chapman S."/>
            <person name="Gujja S."/>
            <person name="Saif S."/>
            <person name="Birren B."/>
        </authorList>
    </citation>
    <scope>NUCLEOTIDE SEQUENCE</scope>
    <source>
        <strain evidence="14">CBS 7841</strain>
    </source>
</reference>
<evidence type="ECO:0000256" key="7">
    <source>
        <dbReference type="ARBA" id="ARBA00022737"/>
    </source>
</evidence>
<dbReference type="GO" id="GO:0004660">
    <property type="term" value="F:protein farnesyltransferase activity"/>
    <property type="evidence" value="ECO:0007669"/>
    <property type="project" value="UniProtKB-EC"/>
</dbReference>